<organism evidence="1 2">
    <name type="scientific">Leucothrix pacifica</name>
    <dbReference type="NCBI Taxonomy" id="1247513"/>
    <lineage>
        <taxon>Bacteria</taxon>
        <taxon>Pseudomonadati</taxon>
        <taxon>Pseudomonadota</taxon>
        <taxon>Gammaproteobacteria</taxon>
        <taxon>Thiotrichales</taxon>
        <taxon>Thiotrichaceae</taxon>
        <taxon>Leucothrix</taxon>
    </lineage>
</organism>
<comment type="caution">
    <text evidence="1">The sequence shown here is derived from an EMBL/GenBank/DDBJ whole genome shotgun (WGS) entry which is preliminary data.</text>
</comment>
<evidence type="ECO:0000313" key="1">
    <source>
        <dbReference type="EMBL" id="PWQ92499.1"/>
    </source>
</evidence>
<sequence length="336" mass="38857">MSKDLTTSSIHRQNILNNPFALEKIREHFAFKGTDFENEQVYTKAQVAELLGIDTRTIERYIRNHGDEFGTNGYRVLKGKSLKIFKLHYVSDINVGDKASSIGVFNFRSVLNLAMVLTESEKASEIRSRVLDIVLDVIAKKSGGHTRFINQRDQDYLPASYHEFSYRKLFTDALRDYVDMGGTKYRHFTNKIYQAIFKEDAAEYRRILNLCDKSRTRDTMYTEVLDLIASFENGIADQLKQRSEALGRKLTEAETDALFVASESNPFIRPYIEGARTRMASRDLCFRDALHDKLEGYIQSVPEVDFEKFLGETSKSLMERLDDEETLSVFRRLKDR</sequence>
<dbReference type="EMBL" id="QGKM01000087">
    <property type="protein sequence ID" value="PWQ92499.1"/>
    <property type="molecule type" value="Genomic_DNA"/>
</dbReference>
<keyword evidence="1" id="KW-0238">DNA-binding</keyword>
<evidence type="ECO:0000313" key="2">
    <source>
        <dbReference type="Proteomes" id="UP000245539"/>
    </source>
</evidence>
<proteinExistence type="predicted"/>
<name>A0A317C2C9_9GAMM</name>
<keyword evidence="2" id="KW-1185">Reference proteome</keyword>
<dbReference type="OrthoDB" id="696873at2"/>
<gene>
    <name evidence="1" type="ORF">DKW60_21065</name>
</gene>
<dbReference type="Proteomes" id="UP000245539">
    <property type="component" value="Unassembled WGS sequence"/>
</dbReference>
<reference evidence="1 2" key="1">
    <citation type="submission" date="2018-05" db="EMBL/GenBank/DDBJ databases">
        <title>Leucothrix arctica sp. nov., isolated from Arctic seawater.</title>
        <authorList>
            <person name="Choi A."/>
            <person name="Baek K."/>
        </authorList>
    </citation>
    <scope>NUCLEOTIDE SEQUENCE [LARGE SCALE GENOMIC DNA]</scope>
    <source>
        <strain evidence="1 2">JCM 18388</strain>
    </source>
</reference>
<protein>
    <submittedName>
        <fullName evidence="1">DNA-binding protein</fullName>
    </submittedName>
</protein>
<accession>A0A317C2C9</accession>
<dbReference type="GO" id="GO:0003677">
    <property type="term" value="F:DNA binding"/>
    <property type="evidence" value="ECO:0007669"/>
    <property type="project" value="UniProtKB-KW"/>
</dbReference>
<dbReference type="AlphaFoldDB" id="A0A317C2C9"/>